<evidence type="ECO:0000256" key="2">
    <source>
        <dbReference type="ARBA" id="ARBA00022491"/>
    </source>
</evidence>
<evidence type="ECO:0000256" key="1">
    <source>
        <dbReference type="ARBA" id="ARBA00004123"/>
    </source>
</evidence>
<feature type="compositionally biased region" description="Low complexity" evidence="6">
    <location>
        <begin position="838"/>
        <end position="860"/>
    </location>
</feature>
<evidence type="ECO:0000256" key="6">
    <source>
        <dbReference type="SAM" id="MobiDB-lite"/>
    </source>
</evidence>
<feature type="compositionally biased region" description="Acidic residues" evidence="6">
    <location>
        <begin position="303"/>
        <end position="328"/>
    </location>
</feature>
<dbReference type="AlphaFoldDB" id="A0AAV5APP1"/>
<feature type="compositionally biased region" description="Basic and acidic residues" evidence="6">
    <location>
        <begin position="55"/>
        <end position="65"/>
    </location>
</feature>
<protein>
    <submittedName>
        <fullName evidence="7">Uncharacterized protein</fullName>
    </submittedName>
</protein>
<evidence type="ECO:0000313" key="8">
    <source>
        <dbReference type="Proteomes" id="UP001050691"/>
    </source>
</evidence>
<dbReference type="PANTHER" id="PTHR21964">
    <property type="entry name" value="BREAST CANCER METASTASIS-SUPPRESSOR 1"/>
    <property type="match status" value="1"/>
</dbReference>
<proteinExistence type="predicted"/>
<feature type="compositionally biased region" description="Basic and acidic residues" evidence="6">
    <location>
        <begin position="991"/>
        <end position="1002"/>
    </location>
</feature>
<dbReference type="EMBL" id="BPWL01000010">
    <property type="protein sequence ID" value="GJJ14795.1"/>
    <property type="molecule type" value="Genomic_DNA"/>
</dbReference>
<dbReference type="SMART" id="SM01401">
    <property type="entry name" value="Sds3"/>
    <property type="match status" value="1"/>
</dbReference>
<feature type="region of interest" description="Disordered" evidence="6">
    <location>
        <begin position="942"/>
        <end position="965"/>
    </location>
</feature>
<evidence type="ECO:0000256" key="3">
    <source>
        <dbReference type="ARBA" id="ARBA00023015"/>
    </source>
</evidence>
<feature type="region of interest" description="Disordered" evidence="6">
    <location>
        <begin position="980"/>
        <end position="1002"/>
    </location>
</feature>
<feature type="compositionally biased region" description="Polar residues" evidence="6">
    <location>
        <begin position="647"/>
        <end position="663"/>
    </location>
</feature>
<dbReference type="InterPro" id="IPR013907">
    <property type="entry name" value="Sds3"/>
</dbReference>
<feature type="compositionally biased region" description="Polar residues" evidence="6">
    <location>
        <begin position="903"/>
        <end position="915"/>
    </location>
</feature>
<feature type="compositionally biased region" description="Acidic residues" evidence="6">
    <location>
        <begin position="206"/>
        <end position="216"/>
    </location>
</feature>
<evidence type="ECO:0000256" key="4">
    <source>
        <dbReference type="ARBA" id="ARBA00023163"/>
    </source>
</evidence>
<feature type="compositionally biased region" description="Basic and acidic residues" evidence="6">
    <location>
        <begin position="777"/>
        <end position="803"/>
    </location>
</feature>
<feature type="region of interest" description="Disordered" evidence="6">
    <location>
        <begin position="92"/>
        <end position="361"/>
    </location>
</feature>
<keyword evidence="3" id="KW-0805">Transcription regulation</keyword>
<dbReference type="Proteomes" id="UP001050691">
    <property type="component" value="Unassembled WGS sequence"/>
</dbReference>
<keyword evidence="2" id="KW-0678">Repressor</keyword>
<feature type="compositionally biased region" description="Polar residues" evidence="6">
    <location>
        <begin position="156"/>
        <end position="165"/>
    </location>
</feature>
<feature type="compositionally biased region" description="Basic and acidic residues" evidence="6">
    <location>
        <begin position="828"/>
        <end position="837"/>
    </location>
</feature>
<feature type="region of interest" description="Disordered" evidence="6">
    <location>
        <begin position="611"/>
        <end position="920"/>
    </location>
</feature>
<feature type="compositionally biased region" description="Low complexity" evidence="6">
    <location>
        <begin position="1"/>
        <end position="12"/>
    </location>
</feature>
<evidence type="ECO:0000256" key="5">
    <source>
        <dbReference type="ARBA" id="ARBA00023242"/>
    </source>
</evidence>
<feature type="compositionally biased region" description="Basic residues" evidence="6">
    <location>
        <begin position="669"/>
        <end position="706"/>
    </location>
</feature>
<feature type="compositionally biased region" description="Acidic residues" evidence="6">
    <location>
        <begin position="41"/>
        <end position="54"/>
    </location>
</feature>
<dbReference type="Pfam" id="PF08598">
    <property type="entry name" value="Sds3"/>
    <property type="match status" value="1"/>
</dbReference>
<gene>
    <name evidence="7" type="ORF">Clacol_009063</name>
</gene>
<feature type="compositionally biased region" description="Gly residues" evidence="6">
    <location>
        <begin position="561"/>
        <end position="573"/>
    </location>
</feature>
<dbReference type="GO" id="GO:0010468">
    <property type="term" value="P:regulation of gene expression"/>
    <property type="evidence" value="ECO:0007669"/>
    <property type="project" value="UniProtKB-ARBA"/>
</dbReference>
<feature type="region of interest" description="Disordered" evidence="6">
    <location>
        <begin position="1"/>
        <end position="78"/>
    </location>
</feature>
<name>A0AAV5APP1_9AGAM</name>
<keyword evidence="4" id="KW-0804">Transcription</keyword>
<organism evidence="7 8">
    <name type="scientific">Clathrus columnatus</name>
    <dbReference type="NCBI Taxonomy" id="1419009"/>
    <lineage>
        <taxon>Eukaryota</taxon>
        <taxon>Fungi</taxon>
        <taxon>Dikarya</taxon>
        <taxon>Basidiomycota</taxon>
        <taxon>Agaricomycotina</taxon>
        <taxon>Agaricomycetes</taxon>
        <taxon>Phallomycetidae</taxon>
        <taxon>Phallales</taxon>
        <taxon>Clathraceae</taxon>
        <taxon>Clathrus</taxon>
    </lineage>
</organism>
<comment type="caution">
    <text evidence="7">The sequence shown here is derived from an EMBL/GenBank/DDBJ whole genome shotgun (WGS) entry which is preliminary data.</text>
</comment>
<feature type="compositionally biased region" description="Basic and acidic residues" evidence="6">
    <location>
        <begin position="127"/>
        <end position="140"/>
    </location>
</feature>
<dbReference type="GO" id="GO:0005654">
    <property type="term" value="C:nucleoplasm"/>
    <property type="evidence" value="ECO:0007669"/>
    <property type="project" value="UniProtKB-ARBA"/>
</dbReference>
<sequence length="1002" mass="110723">MARSTASSEPLTSPTPSPPRSPIPPQKPIATVPVKAPGLDSDSELSELSDDEEGNQPHDKQETESLRNGIAKTRSKAKRVLPGAMWDWAYKKKIPDTDPDDAVENQEQEGVEIEQDTNPIDNISNEHVPKLDPDIVDHHSTTPPGNFTEAEAIQKPTASRQTVQKPSGKGEDHMDIGLAELLLKKPPARLSPPTDKDPPQNNAPIPEDDDDDDNDNDEHSASDPENADDDENEVEDSASAAPNDENDEDEDIASSRPSSPVGTDAEGDDPPHPITKQSTSSLIAPISVSAPDPPELDGSPEPSEAEDPEVEVDQEEDVVDVGQDETGADNERATAVAEGEPEPDVEESAVHSSHSATPEPDLLEMPAHRAEALDALALIELKFALLRERLYVEKMEELVEEEGMIFNGTHPELIHLQMELSSRRNKRLELAMRRREYEEASIRDRKRDEANSVWEWWKHQRDGLQKEMISGHNRKRRKVERQRRAFEKTQPHRLIPRAPLPQTLPSPPPLATILDFESRAPYSIAYGQRPLRPTLSVLNPPEIEADLTYINGGKRRFWSGDGPGSSSDGGPGYVNGINGNGDLREVKERERLQRAPAMTYDSASNQHFRPVAMAPFPGEDPSANGWGKRLDEPGRSERERDRDRSNQQRQMPTTIYNHSIQPQSVSHTHSSHTHTHHPFTHTHPHTHPTHIHPHHHHVHVHHHHHNGPVTSPQPNNAPPLPPVNIRRFQDATPFQQHGHLSPSTNGDKSGYGPLDEKTSSGGFWRREEGDIVGSGNSRERDRERGDRERERERERDRDRRSGIDLHTSSGSIGYERILPSPFPSNSLRRRDSWDETSRPPISSPGSRIPSTHPLNPSRSGGSIGSPGRRPPGSPSHPNINDGPSTSVFPSSPRSVSIAPIPTGPTQISKHSNSRPLSPVPAKIVGGNSGSYLINANDNVRSNSRGEQGFGPGVRNDVYGESGDLPRRNMRDARVIAMNLTGVGGGSTTDTHSIRDRREGRLF</sequence>
<evidence type="ECO:0000313" key="7">
    <source>
        <dbReference type="EMBL" id="GJJ14795.1"/>
    </source>
</evidence>
<feature type="compositionally biased region" description="Acidic residues" evidence="6">
    <location>
        <begin position="97"/>
        <end position="115"/>
    </location>
</feature>
<feature type="compositionally biased region" description="Basic and acidic residues" evidence="6">
    <location>
        <begin position="628"/>
        <end position="646"/>
    </location>
</feature>
<feature type="compositionally biased region" description="Pro residues" evidence="6">
    <location>
        <begin position="13"/>
        <end position="27"/>
    </location>
</feature>
<feature type="compositionally biased region" description="Polar residues" evidence="6">
    <location>
        <begin position="876"/>
        <end position="894"/>
    </location>
</feature>
<feature type="compositionally biased region" description="Polar residues" evidence="6">
    <location>
        <begin position="116"/>
        <end position="125"/>
    </location>
</feature>
<keyword evidence="5" id="KW-0539">Nucleus</keyword>
<reference evidence="7" key="1">
    <citation type="submission" date="2021-10" db="EMBL/GenBank/DDBJ databases">
        <title>De novo Genome Assembly of Clathrus columnatus (Basidiomycota, Fungi) Using Illumina and Nanopore Sequence Data.</title>
        <authorList>
            <person name="Ogiso-Tanaka E."/>
            <person name="Itagaki H."/>
            <person name="Hosoya T."/>
            <person name="Hosaka K."/>
        </authorList>
    </citation>
    <scope>NUCLEOTIDE SEQUENCE</scope>
    <source>
        <strain evidence="7">MO-923</strain>
    </source>
</reference>
<keyword evidence="8" id="KW-1185">Reference proteome</keyword>
<feature type="compositionally biased region" description="Acidic residues" evidence="6">
    <location>
        <begin position="225"/>
        <end position="236"/>
    </location>
</feature>
<comment type="subcellular location">
    <subcellularLocation>
        <location evidence="1">Nucleus</location>
    </subcellularLocation>
</comment>
<accession>A0AAV5APP1</accession>
<feature type="compositionally biased region" description="Basic and acidic residues" evidence="6">
    <location>
        <begin position="754"/>
        <end position="769"/>
    </location>
</feature>
<feature type="region of interest" description="Disordered" evidence="6">
    <location>
        <begin position="558"/>
        <end position="584"/>
    </location>
</feature>